<evidence type="ECO:0000313" key="4">
    <source>
        <dbReference type="Proteomes" id="UP000268350"/>
    </source>
</evidence>
<gene>
    <name evidence="3" type="ORF">DGUA_6G007135</name>
</gene>
<dbReference type="Gene3D" id="3.10.110.10">
    <property type="entry name" value="Ubiquitin Conjugating Enzyme"/>
    <property type="match status" value="1"/>
</dbReference>
<dbReference type="OrthoDB" id="109543at2759"/>
<dbReference type="Proteomes" id="UP000268350">
    <property type="component" value="Unassembled WGS sequence"/>
</dbReference>
<dbReference type="Pfam" id="PF00179">
    <property type="entry name" value="UQ_con"/>
    <property type="match status" value="1"/>
</dbReference>
<dbReference type="STRING" id="7266.A0A3B0JV15"/>
<dbReference type="SMART" id="SM00212">
    <property type="entry name" value="UBCc"/>
    <property type="match status" value="1"/>
</dbReference>
<dbReference type="PROSITE" id="PS50127">
    <property type="entry name" value="UBC_2"/>
    <property type="match status" value="1"/>
</dbReference>
<protein>
    <submittedName>
        <fullName evidence="3">Blast:Ubiquitin-conjugating enzyme E2 Q2</fullName>
    </submittedName>
</protein>
<dbReference type="InterPro" id="IPR016135">
    <property type="entry name" value="UBQ-conjugating_enzyme/RWD"/>
</dbReference>
<accession>A0A3B0JV15</accession>
<sequence>MACLRELKLEIKALEKIFTKTHERFQTLNSSLDEIEFRFIDESGKRYDIMASITPDYPGSPPVWYAESEETSVASAVQVLSHTDGPDNHLISQVRILLHELCQLHNVPLPDDVVNLKFPVDAPPAEEPFASCEEADSDDFELEDPAGENSEKEQESDGKDEDEFEMDILIDADAGDESNEGMKKEDSDTLDRLRRQLRKYHTEGSKEYSVQSSDRLMKELRTVYQSDAVKTDHFSVELVNDSLYEWNVRIKRVDPDSTLHQDLMKLKESGEEGIVLLRINFSDKYPFEPPFVRVVSPVIQHGFVLSGGAICMELLTKQGWSSAYTMEAMIIQISATLTRGSARAVLDPKLREGRQYNLLRARENFQYIMKYHEHGGWFTPPKSDG</sequence>
<reference evidence="4" key="1">
    <citation type="submission" date="2018-01" db="EMBL/GenBank/DDBJ databases">
        <authorList>
            <person name="Alioto T."/>
            <person name="Alioto T."/>
        </authorList>
    </citation>
    <scope>NUCLEOTIDE SEQUENCE [LARGE SCALE GENOMIC DNA]</scope>
</reference>
<dbReference type="InterPro" id="IPR050113">
    <property type="entry name" value="Ub_conjugating_enzyme"/>
</dbReference>
<feature type="domain" description="UBC core" evidence="2">
    <location>
        <begin position="211"/>
        <end position="374"/>
    </location>
</feature>
<evidence type="ECO:0000259" key="2">
    <source>
        <dbReference type="PROSITE" id="PS50127"/>
    </source>
</evidence>
<dbReference type="EMBL" id="OUUW01000002">
    <property type="protein sequence ID" value="SPP76581.1"/>
    <property type="molecule type" value="Genomic_DNA"/>
</dbReference>
<organism evidence="3 4">
    <name type="scientific">Drosophila guanche</name>
    <name type="common">Fruit fly</name>
    <dbReference type="NCBI Taxonomy" id="7266"/>
    <lineage>
        <taxon>Eukaryota</taxon>
        <taxon>Metazoa</taxon>
        <taxon>Ecdysozoa</taxon>
        <taxon>Arthropoda</taxon>
        <taxon>Hexapoda</taxon>
        <taxon>Insecta</taxon>
        <taxon>Pterygota</taxon>
        <taxon>Neoptera</taxon>
        <taxon>Endopterygota</taxon>
        <taxon>Diptera</taxon>
        <taxon>Brachycera</taxon>
        <taxon>Muscomorpha</taxon>
        <taxon>Ephydroidea</taxon>
        <taxon>Drosophilidae</taxon>
        <taxon>Drosophila</taxon>
        <taxon>Sophophora</taxon>
    </lineage>
</organism>
<keyword evidence="4" id="KW-1185">Reference proteome</keyword>
<evidence type="ECO:0000256" key="1">
    <source>
        <dbReference type="SAM" id="MobiDB-lite"/>
    </source>
</evidence>
<proteinExistence type="predicted"/>
<feature type="compositionally biased region" description="Acidic residues" evidence="1">
    <location>
        <begin position="133"/>
        <end position="146"/>
    </location>
</feature>
<dbReference type="AlphaFoldDB" id="A0A3B0JV15"/>
<name>A0A3B0JV15_DROGU</name>
<dbReference type="CDD" id="cd23802">
    <property type="entry name" value="UBCc_UBE2Q"/>
    <property type="match status" value="1"/>
</dbReference>
<dbReference type="SUPFAM" id="SSF54495">
    <property type="entry name" value="UBC-like"/>
    <property type="match status" value="1"/>
</dbReference>
<dbReference type="OMA" id="EAMIIQI"/>
<dbReference type="PANTHER" id="PTHR24067">
    <property type="entry name" value="UBIQUITIN-CONJUGATING ENZYME E2"/>
    <property type="match status" value="1"/>
</dbReference>
<feature type="region of interest" description="Disordered" evidence="1">
    <location>
        <begin position="125"/>
        <end position="164"/>
    </location>
</feature>
<evidence type="ECO:0000313" key="3">
    <source>
        <dbReference type="EMBL" id="SPP76581.1"/>
    </source>
</evidence>
<dbReference type="InterPro" id="IPR000608">
    <property type="entry name" value="UBC"/>
</dbReference>